<dbReference type="SUPFAM" id="SSF53850">
    <property type="entry name" value="Periplasmic binding protein-like II"/>
    <property type="match status" value="1"/>
</dbReference>
<sequence>MCKLMVFTHRVESKIWDTTIVSNRSQYVDFILPYAESGFTMMVPIKEEKIVSNLARLVVAIWFLASTTNIDVNLHNKSDINANI</sequence>
<gene>
    <name evidence="2" type="primary">LOC104226103</name>
</gene>
<proteinExistence type="predicted"/>
<accession>A0A1U7WNP7</accession>
<evidence type="ECO:0000313" key="2">
    <source>
        <dbReference type="RefSeq" id="XP_009776299.1"/>
    </source>
</evidence>
<reference evidence="2" key="2">
    <citation type="submission" date="2025-08" db="UniProtKB">
        <authorList>
            <consortium name="RefSeq"/>
        </authorList>
    </citation>
    <scope>IDENTIFICATION</scope>
    <source>
        <tissue evidence="2">Leaf</tissue>
    </source>
</reference>
<evidence type="ECO:0000313" key="1">
    <source>
        <dbReference type="Proteomes" id="UP000189701"/>
    </source>
</evidence>
<reference evidence="1" key="1">
    <citation type="journal article" date="2013" name="Genome Biol.">
        <title>Reference genomes and transcriptomes of Nicotiana sylvestris and Nicotiana tomentosiformis.</title>
        <authorList>
            <person name="Sierro N."/>
            <person name="Battey J.N."/>
            <person name="Ouadi S."/>
            <person name="Bovet L."/>
            <person name="Goepfert S."/>
            <person name="Bakaher N."/>
            <person name="Peitsch M.C."/>
            <person name="Ivanov N.V."/>
        </authorList>
    </citation>
    <scope>NUCLEOTIDE SEQUENCE [LARGE SCALE GENOMIC DNA]</scope>
</reference>
<dbReference type="AlphaFoldDB" id="A0A1U7WNP7"/>
<organism evidence="1 2">
    <name type="scientific">Nicotiana sylvestris</name>
    <name type="common">Wood tobacco</name>
    <name type="synonym">South American tobacco</name>
    <dbReference type="NCBI Taxonomy" id="4096"/>
    <lineage>
        <taxon>Eukaryota</taxon>
        <taxon>Viridiplantae</taxon>
        <taxon>Streptophyta</taxon>
        <taxon>Embryophyta</taxon>
        <taxon>Tracheophyta</taxon>
        <taxon>Spermatophyta</taxon>
        <taxon>Magnoliopsida</taxon>
        <taxon>eudicotyledons</taxon>
        <taxon>Gunneridae</taxon>
        <taxon>Pentapetalae</taxon>
        <taxon>asterids</taxon>
        <taxon>lamiids</taxon>
        <taxon>Solanales</taxon>
        <taxon>Solanaceae</taxon>
        <taxon>Nicotianoideae</taxon>
        <taxon>Nicotianeae</taxon>
        <taxon>Nicotiana</taxon>
    </lineage>
</organism>
<name>A0A1U7WNP7_NICSY</name>
<protein>
    <submittedName>
        <fullName evidence="2">Glutamate receptor 2.6-like</fullName>
    </submittedName>
</protein>
<dbReference type="RefSeq" id="XP_009776299.1">
    <property type="nucleotide sequence ID" value="XM_009777997.1"/>
</dbReference>
<dbReference type="Proteomes" id="UP000189701">
    <property type="component" value="Unplaced"/>
</dbReference>
<dbReference type="Gene3D" id="3.40.190.10">
    <property type="entry name" value="Periplasmic binding protein-like II"/>
    <property type="match status" value="1"/>
</dbReference>
<dbReference type="STRING" id="4096.A0A1U7WNP7"/>
<keyword evidence="1" id="KW-1185">Reference proteome</keyword>